<accession>A0A4U6VJZ5</accession>
<feature type="compositionally biased region" description="Acidic residues" evidence="1">
    <location>
        <begin position="530"/>
        <end position="542"/>
    </location>
</feature>
<feature type="region of interest" description="Disordered" evidence="1">
    <location>
        <begin position="508"/>
        <end position="542"/>
    </location>
</feature>
<dbReference type="Pfam" id="PF13365">
    <property type="entry name" value="Trypsin_2"/>
    <property type="match status" value="1"/>
</dbReference>
<feature type="compositionally biased region" description="Pro residues" evidence="1">
    <location>
        <begin position="27"/>
        <end position="41"/>
    </location>
</feature>
<dbReference type="SUPFAM" id="SSF50494">
    <property type="entry name" value="Trypsin-like serine proteases"/>
    <property type="match status" value="1"/>
</dbReference>
<dbReference type="InterPro" id="IPR041489">
    <property type="entry name" value="PDZ_6"/>
</dbReference>
<sequence>MAPITKEEEGGEAWESRLRRRRTPAGSPTPPAGTAPSPPPSQRGKRERPGASRGRKRARATGREDEKDAEAAAASASPPAGHASSGASSGTSSPLRWPELPRAVLGEDSYGEQILEPFHEIDPAIVRAHGKLKTKYFAKLDRQLKLVSLDQRIPSSCMVDPRLLSVRKAATNSILQIAKVTVGLSSYIDDKMLGRTSGFLIDWDVENRIGTVLTSALVIQSKSPSLDEWSATDEYATHAEVRVHFMDKAATTVVANLLHYDKHYNLALFKVSMDLSAQIPSFTSELKFAEEVFVLGRDEGRYLTIDHGNVAYEGPSRLQRHHYMFITCRINKLGIGGPVINHGGQVAGMYSHPGLAFTPSSIILRCLQMWKSFNCIPRLHVGMKFSAISLLDLPHREVIACKCDIDDGLIVTQVSEGSIAEKLGVRHGDIIKSWNGENISTTIELENFLLDMCEKHLDKGNSIGSSVDLSIGIFHTRKGKHGTIKMTVNVSDDVEVIAEGTYPVTTADCTSGDDDDSGIIQGERVSRETPDDEDGDMESYFF</sequence>
<feature type="compositionally biased region" description="Basic and acidic residues" evidence="1">
    <location>
        <begin position="61"/>
        <end position="70"/>
    </location>
</feature>
<organism evidence="3 4">
    <name type="scientific">Setaria viridis</name>
    <name type="common">Green bristlegrass</name>
    <name type="synonym">Setaria italica subsp. viridis</name>
    <dbReference type="NCBI Taxonomy" id="4556"/>
    <lineage>
        <taxon>Eukaryota</taxon>
        <taxon>Viridiplantae</taxon>
        <taxon>Streptophyta</taxon>
        <taxon>Embryophyta</taxon>
        <taxon>Tracheophyta</taxon>
        <taxon>Spermatophyta</taxon>
        <taxon>Magnoliopsida</taxon>
        <taxon>Liliopsida</taxon>
        <taxon>Poales</taxon>
        <taxon>Poaceae</taxon>
        <taxon>PACMAD clade</taxon>
        <taxon>Panicoideae</taxon>
        <taxon>Panicodae</taxon>
        <taxon>Paniceae</taxon>
        <taxon>Cenchrinae</taxon>
        <taxon>Setaria</taxon>
    </lineage>
</organism>
<dbReference type="EMBL" id="CM016554">
    <property type="protein sequence ID" value="TKW24597.1"/>
    <property type="molecule type" value="Genomic_DNA"/>
</dbReference>
<dbReference type="OMA" id="MEPACEA"/>
<keyword evidence="4" id="KW-1185">Reference proteome</keyword>
<evidence type="ECO:0000259" key="2">
    <source>
        <dbReference type="Pfam" id="PF17820"/>
    </source>
</evidence>
<evidence type="ECO:0000256" key="1">
    <source>
        <dbReference type="SAM" id="MobiDB-lite"/>
    </source>
</evidence>
<dbReference type="InterPro" id="IPR036034">
    <property type="entry name" value="PDZ_sf"/>
</dbReference>
<gene>
    <name evidence="3" type="ORF">SEVIR_3G060100v2</name>
</gene>
<dbReference type="Proteomes" id="UP000298652">
    <property type="component" value="Chromosome 3"/>
</dbReference>
<dbReference type="Gene3D" id="2.30.42.10">
    <property type="match status" value="1"/>
</dbReference>
<dbReference type="Gramene" id="TKW24599">
    <property type="protein sequence ID" value="TKW24599"/>
    <property type="gene ID" value="SEVIR_3G060100v2"/>
</dbReference>
<dbReference type="AlphaFoldDB" id="A0A4U6VJZ5"/>
<evidence type="ECO:0000313" key="4">
    <source>
        <dbReference type="Proteomes" id="UP000298652"/>
    </source>
</evidence>
<reference evidence="3 4" key="1">
    <citation type="submission" date="2019-03" db="EMBL/GenBank/DDBJ databases">
        <title>WGS assembly of Setaria viridis.</title>
        <authorList>
            <person name="Huang P."/>
            <person name="Jenkins J."/>
            <person name="Grimwood J."/>
            <person name="Barry K."/>
            <person name="Healey A."/>
            <person name="Mamidi S."/>
            <person name="Sreedasyam A."/>
            <person name="Shu S."/>
            <person name="Feldman M."/>
            <person name="Wu J."/>
            <person name="Yu Y."/>
            <person name="Chen C."/>
            <person name="Johnson J."/>
            <person name="Rokhsar D."/>
            <person name="Baxter I."/>
            <person name="Schmutz J."/>
            <person name="Brutnell T."/>
            <person name="Kellogg E."/>
        </authorList>
    </citation>
    <scope>NUCLEOTIDE SEQUENCE [LARGE SCALE GENOMIC DNA]</scope>
    <source>
        <strain evidence="4">cv. A10</strain>
    </source>
</reference>
<name>A0A4U6VJZ5_SETVI</name>
<evidence type="ECO:0000313" key="3">
    <source>
        <dbReference type="EMBL" id="TKW24597.1"/>
    </source>
</evidence>
<dbReference type="Gramene" id="TKW24597">
    <property type="protein sequence ID" value="TKW24597"/>
    <property type="gene ID" value="SEVIR_3G060100v2"/>
</dbReference>
<dbReference type="SUPFAM" id="SSF50156">
    <property type="entry name" value="PDZ domain-like"/>
    <property type="match status" value="1"/>
</dbReference>
<feature type="compositionally biased region" description="Low complexity" evidence="1">
    <location>
        <begin position="71"/>
        <end position="94"/>
    </location>
</feature>
<feature type="domain" description="PDZ" evidence="2">
    <location>
        <begin position="410"/>
        <end position="446"/>
    </location>
</feature>
<dbReference type="PANTHER" id="PTHR47389">
    <property type="entry name" value="OS09G0436400 PROTEIN"/>
    <property type="match status" value="1"/>
</dbReference>
<dbReference type="EMBL" id="CM016554">
    <property type="protein sequence ID" value="TKW24599.1"/>
    <property type="molecule type" value="Genomic_DNA"/>
</dbReference>
<dbReference type="Pfam" id="PF17820">
    <property type="entry name" value="PDZ_6"/>
    <property type="match status" value="1"/>
</dbReference>
<dbReference type="InterPro" id="IPR009003">
    <property type="entry name" value="Peptidase_S1_PA"/>
</dbReference>
<dbReference type="Gene3D" id="2.40.10.120">
    <property type="match status" value="1"/>
</dbReference>
<protein>
    <recommendedName>
        <fullName evidence="2">PDZ domain-containing protein</fullName>
    </recommendedName>
</protein>
<feature type="region of interest" description="Disordered" evidence="1">
    <location>
        <begin position="1"/>
        <end position="96"/>
    </location>
</feature>
<proteinExistence type="predicted"/>
<dbReference type="PANTHER" id="PTHR47389:SF5">
    <property type="entry name" value="OS09G0436700 PROTEIN"/>
    <property type="match status" value="1"/>
</dbReference>